<sequence>METKNPDAFVLKELNWMGFSNYSLVSPHSPGGGGLALFWKQEIKIEISSANHNFIDTVIKYKNTTFNATFVYGEPDHTKRKDVWEQLTMIAEARASPWYLTGDFNDIIDNSEKS</sequence>
<feature type="domain" description="Endonuclease/exonuclease/phosphatase" evidence="1">
    <location>
        <begin position="2"/>
        <end position="107"/>
    </location>
</feature>
<gene>
    <name evidence="2" type="ORF">V5N11_034947</name>
</gene>
<evidence type="ECO:0000259" key="1">
    <source>
        <dbReference type="Pfam" id="PF03372"/>
    </source>
</evidence>
<protein>
    <recommendedName>
        <fullName evidence="1">Endonuclease/exonuclease/phosphatase domain-containing protein</fullName>
    </recommendedName>
</protein>
<accession>A0ABD1BAZ7</accession>
<dbReference type="InterPro" id="IPR005135">
    <property type="entry name" value="Endo/exonuclease/phosphatase"/>
</dbReference>
<dbReference type="AlphaFoldDB" id="A0ABD1BAZ7"/>
<proteinExistence type="predicted"/>
<organism evidence="2 3">
    <name type="scientific">Cardamine amara subsp. amara</name>
    <dbReference type="NCBI Taxonomy" id="228776"/>
    <lineage>
        <taxon>Eukaryota</taxon>
        <taxon>Viridiplantae</taxon>
        <taxon>Streptophyta</taxon>
        <taxon>Embryophyta</taxon>
        <taxon>Tracheophyta</taxon>
        <taxon>Spermatophyta</taxon>
        <taxon>Magnoliopsida</taxon>
        <taxon>eudicotyledons</taxon>
        <taxon>Gunneridae</taxon>
        <taxon>Pentapetalae</taxon>
        <taxon>rosids</taxon>
        <taxon>malvids</taxon>
        <taxon>Brassicales</taxon>
        <taxon>Brassicaceae</taxon>
        <taxon>Cardamineae</taxon>
        <taxon>Cardamine</taxon>
    </lineage>
</organism>
<dbReference type="Proteomes" id="UP001558713">
    <property type="component" value="Unassembled WGS sequence"/>
</dbReference>
<dbReference type="PANTHER" id="PTHR35218">
    <property type="entry name" value="RNASE H DOMAIN-CONTAINING PROTEIN"/>
    <property type="match status" value="1"/>
</dbReference>
<dbReference type="Gene3D" id="3.60.10.10">
    <property type="entry name" value="Endonuclease/exonuclease/phosphatase"/>
    <property type="match status" value="1"/>
</dbReference>
<evidence type="ECO:0000313" key="3">
    <source>
        <dbReference type="Proteomes" id="UP001558713"/>
    </source>
</evidence>
<comment type="caution">
    <text evidence="2">The sequence shown here is derived from an EMBL/GenBank/DDBJ whole genome shotgun (WGS) entry which is preliminary data.</text>
</comment>
<dbReference type="PANTHER" id="PTHR35218:SF9">
    <property type="entry name" value="ENDONUCLEASE_EXONUCLEASE_PHOSPHATASE DOMAIN-CONTAINING PROTEIN"/>
    <property type="match status" value="1"/>
</dbReference>
<keyword evidence="3" id="KW-1185">Reference proteome</keyword>
<evidence type="ECO:0000313" key="2">
    <source>
        <dbReference type="EMBL" id="KAL1208231.1"/>
    </source>
</evidence>
<dbReference type="EMBL" id="JBANAX010000456">
    <property type="protein sequence ID" value="KAL1208231.1"/>
    <property type="molecule type" value="Genomic_DNA"/>
</dbReference>
<dbReference type="SUPFAM" id="SSF56219">
    <property type="entry name" value="DNase I-like"/>
    <property type="match status" value="1"/>
</dbReference>
<dbReference type="InterPro" id="IPR036691">
    <property type="entry name" value="Endo/exonu/phosph_ase_sf"/>
</dbReference>
<name>A0ABD1BAZ7_CARAN</name>
<dbReference type="Pfam" id="PF03372">
    <property type="entry name" value="Exo_endo_phos"/>
    <property type="match status" value="1"/>
</dbReference>
<reference evidence="2 3" key="1">
    <citation type="submission" date="2024-04" db="EMBL/GenBank/DDBJ databases">
        <title>Genome assembly C_amara_ONT_v2.</title>
        <authorList>
            <person name="Yant L."/>
            <person name="Moore C."/>
            <person name="Slenker M."/>
        </authorList>
    </citation>
    <scope>NUCLEOTIDE SEQUENCE [LARGE SCALE GENOMIC DNA]</scope>
    <source>
        <tissue evidence="2">Leaf</tissue>
    </source>
</reference>